<comment type="caution">
    <text evidence="1">The sequence shown here is derived from an EMBL/GenBank/DDBJ whole genome shotgun (WGS) entry which is preliminary data.</text>
</comment>
<protein>
    <submittedName>
        <fullName evidence="1">Uncharacterized protein</fullName>
    </submittedName>
</protein>
<gene>
    <name evidence="1" type="ORF">NM208_g5920</name>
</gene>
<sequence length="455" mass="51522">MVVDGEFKRQVYLAFKDIFKGPRAGFRKPRAVLPLIYEYKDQEPIRVLLATHSADAICQTLCCLLMDRLFTSEERARLWFLHKDLPLPLPSPPATIFQPPQLSSWDFTLSRELASWIQALSEKSRDTKSENKQEAGVANDRDNEETDTASPVVDDASDQESSEGGSNSPKLDVYVPFTVEHLLLSRVQSLLEYAAFYYAQEHMPSVIEDNDWPCPTAGELNLWVPEFRKYLGISESKPPNSEGAREINDILKSAVRIRHIAVHRECVDIEQLQRLLDHAEKLCTILDSVFLDDIAARRAELDALEKTSIEEAHEKLDNDHTTACDVLEDMLLERDLVLFCTGKLIDDEDEDEDEGKHESDAEQDAEPKEEEQNTKPEKPSLQHHTLDRFKQSITSTLMFPQGLQEVLTGVLFLVTSSEGLRKSVMVSLAVLICLFFLECAFVSSTGACRKISLCY</sequence>
<evidence type="ECO:0000313" key="1">
    <source>
        <dbReference type="EMBL" id="KAJ3538400.1"/>
    </source>
</evidence>
<dbReference type="Proteomes" id="UP001148629">
    <property type="component" value="Unassembled WGS sequence"/>
</dbReference>
<organism evidence="1 2">
    <name type="scientific">Fusarium decemcellulare</name>
    <dbReference type="NCBI Taxonomy" id="57161"/>
    <lineage>
        <taxon>Eukaryota</taxon>
        <taxon>Fungi</taxon>
        <taxon>Dikarya</taxon>
        <taxon>Ascomycota</taxon>
        <taxon>Pezizomycotina</taxon>
        <taxon>Sordariomycetes</taxon>
        <taxon>Hypocreomycetidae</taxon>
        <taxon>Hypocreales</taxon>
        <taxon>Nectriaceae</taxon>
        <taxon>Fusarium</taxon>
        <taxon>Fusarium decemcellulare species complex</taxon>
    </lineage>
</organism>
<accession>A0ACC1SF10</accession>
<name>A0ACC1SF10_9HYPO</name>
<proteinExistence type="predicted"/>
<dbReference type="EMBL" id="JANRMS010000522">
    <property type="protein sequence ID" value="KAJ3538400.1"/>
    <property type="molecule type" value="Genomic_DNA"/>
</dbReference>
<reference evidence="1" key="1">
    <citation type="submission" date="2022-08" db="EMBL/GenBank/DDBJ databases">
        <title>Genome Sequence of Fusarium decemcellulare.</title>
        <authorList>
            <person name="Buettner E."/>
        </authorList>
    </citation>
    <scope>NUCLEOTIDE SEQUENCE</scope>
    <source>
        <strain evidence="1">Babe19</strain>
    </source>
</reference>
<evidence type="ECO:0000313" key="2">
    <source>
        <dbReference type="Proteomes" id="UP001148629"/>
    </source>
</evidence>
<keyword evidence="2" id="KW-1185">Reference proteome</keyword>